<dbReference type="AlphaFoldDB" id="A0A2J8QMU8"/>
<reference evidence="2 3" key="1">
    <citation type="submission" date="2017-12" db="EMBL/GenBank/DDBJ databases">
        <title>High-resolution comparative analysis of great ape genomes.</title>
        <authorList>
            <person name="Pollen A."/>
            <person name="Hastie A."/>
            <person name="Hormozdiari F."/>
            <person name="Dougherty M."/>
            <person name="Liu R."/>
            <person name="Chaisson M."/>
            <person name="Hoppe E."/>
            <person name="Hill C."/>
            <person name="Pang A."/>
            <person name="Hillier L."/>
            <person name="Baker C."/>
            <person name="Armstrong J."/>
            <person name="Shendure J."/>
            <person name="Paten B."/>
            <person name="Wilson R."/>
            <person name="Chao H."/>
            <person name="Schneider V."/>
            <person name="Ventura M."/>
            <person name="Kronenberg Z."/>
            <person name="Murali S."/>
            <person name="Gordon D."/>
            <person name="Cantsilieris S."/>
            <person name="Munson K."/>
            <person name="Nelson B."/>
            <person name="Raja A."/>
            <person name="Underwood J."/>
            <person name="Diekhans M."/>
            <person name="Fiddes I."/>
            <person name="Haussler D."/>
            <person name="Eichler E."/>
        </authorList>
    </citation>
    <scope>NUCLEOTIDE SEQUENCE [LARGE SCALE GENOMIC DNA]</scope>
    <source>
        <strain evidence="2">Yerkes chimp pedigree #C0471</strain>
    </source>
</reference>
<accession>A0A2J8QMU8</accession>
<protein>
    <submittedName>
        <fullName evidence="2">CHGA isoform 5</fullName>
    </submittedName>
</protein>
<feature type="signal peptide" evidence="1">
    <location>
        <begin position="1"/>
        <end position="18"/>
    </location>
</feature>
<evidence type="ECO:0000313" key="2">
    <source>
        <dbReference type="EMBL" id="PNI97602.1"/>
    </source>
</evidence>
<feature type="chain" id="PRO_5014423294" evidence="1">
    <location>
        <begin position="19"/>
        <end position="38"/>
    </location>
</feature>
<keyword evidence="1" id="KW-0732">Signal</keyword>
<gene>
    <name evidence="2" type="ORF">CK820_G0025116</name>
</gene>
<evidence type="ECO:0000313" key="3">
    <source>
        <dbReference type="Proteomes" id="UP000236370"/>
    </source>
</evidence>
<proteinExistence type="predicted"/>
<sequence length="38" mass="3953">MRSAAVLALLLCAGQVTALPVNSPMNKGDTEMNGSFPF</sequence>
<dbReference type="EMBL" id="NBAG03000028">
    <property type="protein sequence ID" value="PNI97602.1"/>
    <property type="molecule type" value="Genomic_DNA"/>
</dbReference>
<comment type="caution">
    <text evidence="2">The sequence shown here is derived from an EMBL/GenBank/DDBJ whole genome shotgun (WGS) entry which is preliminary data.</text>
</comment>
<name>A0A2J8QMU8_PANTR</name>
<organism evidence="2 3">
    <name type="scientific">Pan troglodytes</name>
    <name type="common">Chimpanzee</name>
    <dbReference type="NCBI Taxonomy" id="9598"/>
    <lineage>
        <taxon>Eukaryota</taxon>
        <taxon>Metazoa</taxon>
        <taxon>Chordata</taxon>
        <taxon>Craniata</taxon>
        <taxon>Vertebrata</taxon>
        <taxon>Euteleostomi</taxon>
        <taxon>Mammalia</taxon>
        <taxon>Eutheria</taxon>
        <taxon>Euarchontoglires</taxon>
        <taxon>Primates</taxon>
        <taxon>Haplorrhini</taxon>
        <taxon>Catarrhini</taxon>
        <taxon>Hominidae</taxon>
        <taxon>Pan</taxon>
    </lineage>
</organism>
<evidence type="ECO:0000256" key="1">
    <source>
        <dbReference type="SAM" id="SignalP"/>
    </source>
</evidence>
<dbReference type="Proteomes" id="UP000236370">
    <property type="component" value="Unassembled WGS sequence"/>
</dbReference>